<comment type="catalytic activity">
    <reaction evidence="21">
        <text>NADH + O2 + H(+) = H2O2 + NAD(+)</text>
        <dbReference type="Rhea" id="RHEA:11264"/>
        <dbReference type="ChEBI" id="CHEBI:15378"/>
        <dbReference type="ChEBI" id="CHEBI:15379"/>
        <dbReference type="ChEBI" id="CHEBI:16240"/>
        <dbReference type="ChEBI" id="CHEBI:57540"/>
        <dbReference type="ChEBI" id="CHEBI:57945"/>
        <dbReference type="EC" id="1.6.3.1"/>
    </reaction>
</comment>
<feature type="transmembrane region" description="Helical" evidence="23">
    <location>
        <begin position="605"/>
        <end position="631"/>
    </location>
</feature>
<comment type="pathway">
    <text evidence="3">Hormone biosynthesis; thyroid hormone biosynthesis.</text>
</comment>
<keyword evidence="14" id="KW-0106">Calcium</keyword>
<evidence type="ECO:0000313" key="27">
    <source>
        <dbReference type="Proteomes" id="UP000694541"/>
    </source>
</evidence>
<dbReference type="GO" id="GO:0006979">
    <property type="term" value="P:response to oxidative stress"/>
    <property type="evidence" value="ECO:0007669"/>
    <property type="project" value="InterPro"/>
</dbReference>
<dbReference type="GO" id="GO:0005509">
    <property type="term" value="F:calcium ion binding"/>
    <property type="evidence" value="ECO:0007669"/>
    <property type="project" value="InterPro"/>
</dbReference>
<dbReference type="InterPro" id="IPR050369">
    <property type="entry name" value="RBOH/FRE"/>
</dbReference>
<feature type="domain" description="FAD-binding FR-type" evidence="25">
    <location>
        <begin position="1253"/>
        <end position="1359"/>
    </location>
</feature>
<evidence type="ECO:0000313" key="26">
    <source>
        <dbReference type="Ensembl" id="ENSANIP00000011327.1"/>
    </source>
</evidence>
<dbReference type="InterPro" id="IPR034821">
    <property type="entry name" value="DUOX_peroxidase"/>
</dbReference>
<reference evidence="26" key="2">
    <citation type="submission" date="2025-09" db="UniProtKB">
        <authorList>
            <consortium name="Ensembl"/>
        </authorList>
    </citation>
    <scope>IDENTIFICATION</scope>
</reference>
<dbReference type="PROSITE" id="PS50222">
    <property type="entry name" value="EF_HAND_2"/>
    <property type="match status" value="2"/>
</dbReference>
<dbReference type="PANTHER" id="PTHR11972:SF175">
    <property type="entry name" value="NAD(P)H OXIDASE (H2O2-FORMING)"/>
    <property type="match status" value="1"/>
</dbReference>
<evidence type="ECO:0000256" key="11">
    <source>
        <dbReference type="ARBA" id="ARBA00022729"/>
    </source>
</evidence>
<dbReference type="InterPro" id="IPR010255">
    <property type="entry name" value="Haem_peroxidase_sf"/>
</dbReference>
<feature type="transmembrane region" description="Helical" evidence="23">
    <location>
        <begin position="1133"/>
        <end position="1154"/>
    </location>
</feature>
<dbReference type="SUPFAM" id="SSF48113">
    <property type="entry name" value="Heme-dependent peroxidases"/>
    <property type="match status" value="1"/>
</dbReference>
<evidence type="ECO:0000256" key="9">
    <source>
        <dbReference type="ARBA" id="ARBA00022692"/>
    </source>
</evidence>
<dbReference type="GO" id="GO:0006952">
    <property type="term" value="P:defense response"/>
    <property type="evidence" value="ECO:0007669"/>
    <property type="project" value="TreeGrafter"/>
</dbReference>
<dbReference type="InterPro" id="IPR011992">
    <property type="entry name" value="EF-hand-dom_pair"/>
</dbReference>
<dbReference type="GO" id="GO:0016175">
    <property type="term" value="F:superoxide-generating NAD(P)H oxidase activity"/>
    <property type="evidence" value="ECO:0007669"/>
    <property type="project" value="TreeGrafter"/>
</dbReference>
<keyword evidence="8" id="KW-0285">Flavoprotein</keyword>
<dbReference type="Proteomes" id="UP000694541">
    <property type="component" value="Unplaced"/>
</dbReference>
<dbReference type="PROSITE" id="PS00018">
    <property type="entry name" value="EF_HAND_1"/>
    <property type="match status" value="2"/>
</dbReference>
<dbReference type="InterPro" id="IPR017927">
    <property type="entry name" value="FAD-bd_FR_type"/>
</dbReference>
<dbReference type="Ensembl" id="ENSANIT00000011720.1">
    <property type="protein sequence ID" value="ENSANIP00000011327.1"/>
    <property type="gene ID" value="ENSANIG00000007523.1"/>
</dbReference>
<evidence type="ECO:0000256" key="10">
    <source>
        <dbReference type="ARBA" id="ARBA00022723"/>
    </source>
</evidence>
<dbReference type="FunFam" id="3.40.50.80:FF:000006">
    <property type="entry name" value="Dual oxidase 2"/>
    <property type="match status" value="1"/>
</dbReference>
<dbReference type="SFLD" id="SFLDG01168">
    <property type="entry name" value="Ferric_reductase_subgroup_(FRE"/>
    <property type="match status" value="1"/>
</dbReference>
<comment type="catalytic activity">
    <reaction evidence="22">
        <text>NADPH + O2 + H(+) = H2O2 + NADP(+)</text>
        <dbReference type="Rhea" id="RHEA:11260"/>
        <dbReference type="ChEBI" id="CHEBI:15378"/>
        <dbReference type="ChEBI" id="CHEBI:15379"/>
        <dbReference type="ChEBI" id="CHEBI:16240"/>
        <dbReference type="ChEBI" id="CHEBI:57783"/>
        <dbReference type="ChEBI" id="CHEBI:58349"/>
        <dbReference type="EC" id="1.6.3.1"/>
    </reaction>
</comment>
<feature type="transmembrane region" description="Helical" evidence="23">
    <location>
        <begin position="1067"/>
        <end position="1090"/>
    </location>
</feature>
<dbReference type="GO" id="GO:0043020">
    <property type="term" value="C:NADPH oxidase complex"/>
    <property type="evidence" value="ECO:0007669"/>
    <property type="project" value="TreeGrafter"/>
</dbReference>
<dbReference type="GO" id="GO:0042446">
    <property type="term" value="P:hormone biosynthetic process"/>
    <property type="evidence" value="ECO:0007669"/>
    <property type="project" value="UniProtKB-KW"/>
</dbReference>
<dbReference type="Pfam" id="PF08022">
    <property type="entry name" value="FAD_binding_8"/>
    <property type="match status" value="1"/>
</dbReference>
<dbReference type="UniPathway" id="UPA00194"/>
<name>A0A8B9MQM9_9AVES</name>
<dbReference type="Pfam" id="PF00036">
    <property type="entry name" value="EF-hand_1"/>
    <property type="match status" value="1"/>
</dbReference>
<dbReference type="InterPro" id="IPR013130">
    <property type="entry name" value="Fe3_Rdtase_TM_dom"/>
</dbReference>
<feature type="transmembrane region" description="Helical" evidence="23">
    <location>
        <begin position="1033"/>
        <end position="1055"/>
    </location>
</feature>
<accession>A0A8B9MQM9</accession>
<dbReference type="SUPFAM" id="SSF52343">
    <property type="entry name" value="Ferredoxin reductase-like, C-terminal NADP-linked domain"/>
    <property type="match status" value="1"/>
</dbReference>
<evidence type="ECO:0000256" key="22">
    <source>
        <dbReference type="ARBA" id="ARBA00048762"/>
    </source>
</evidence>
<dbReference type="CDD" id="cd09820">
    <property type="entry name" value="dual_peroxidase_like"/>
    <property type="match status" value="1"/>
</dbReference>
<evidence type="ECO:0000256" key="12">
    <source>
        <dbReference type="ARBA" id="ARBA00022737"/>
    </source>
</evidence>
<dbReference type="FunFam" id="2.40.30.10:FF:000078">
    <property type="entry name" value="Dual oxidase 2"/>
    <property type="match status" value="1"/>
</dbReference>
<dbReference type="GO" id="GO:0042554">
    <property type="term" value="P:superoxide anion generation"/>
    <property type="evidence" value="ECO:0007669"/>
    <property type="project" value="TreeGrafter"/>
</dbReference>
<keyword evidence="11" id="KW-0732">Signal</keyword>
<keyword evidence="20" id="KW-0376">Hydrogen peroxide</keyword>
<evidence type="ECO:0000259" key="24">
    <source>
        <dbReference type="PROSITE" id="PS50222"/>
    </source>
</evidence>
<dbReference type="InterPro" id="IPR002048">
    <property type="entry name" value="EF_hand_dom"/>
</dbReference>
<keyword evidence="7" id="KW-0575">Peroxidase</keyword>
<dbReference type="InterPro" id="IPR017938">
    <property type="entry name" value="Riboflavin_synthase-like_b-brl"/>
</dbReference>
<dbReference type="GO" id="GO:0006590">
    <property type="term" value="P:thyroid hormone generation"/>
    <property type="evidence" value="ECO:0007669"/>
    <property type="project" value="UniProtKB-UniPathway"/>
</dbReference>
<evidence type="ECO:0000256" key="8">
    <source>
        <dbReference type="ARBA" id="ARBA00022630"/>
    </source>
</evidence>
<dbReference type="GO" id="GO:0004601">
    <property type="term" value="F:peroxidase activity"/>
    <property type="evidence" value="ECO:0007669"/>
    <property type="project" value="UniProtKB-KW"/>
</dbReference>
<dbReference type="Gene3D" id="1.10.238.10">
    <property type="entry name" value="EF-hand"/>
    <property type="match status" value="1"/>
</dbReference>
<keyword evidence="16 23" id="KW-1133">Transmembrane helix</keyword>
<evidence type="ECO:0000256" key="1">
    <source>
        <dbReference type="ARBA" id="ARBA00003796"/>
    </source>
</evidence>
<feature type="transmembrane region" description="Helical" evidence="23">
    <location>
        <begin position="1166"/>
        <end position="1192"/>
    </location>
</feature>
<dbReference type="InterPro" id="IPR039261">
    <property type="entry name" value="FNR_nucleotide-bd"/>
</dbReference>
<evidence type="ECO:0000256" key="19">
    <source>
        <dbReference type="ARBA" id="ARBA00023180"/>
    </source>
</evidence>
<dbReference type="PROSITE" id="PS51384">
    <property type="entry name" value="FAD_FR"/>
    <property type="match status" value="1"/>
</dbReference>
<dbReference type="Gene3D" id="1.10.640.10">
    <property type="entry name" value="Haem peroxidase domain superfamily, animal type"/>
    <property type="match status" value="1"/>
</dbReference>
<dbReference type="PANTHER" id="PTHR11972">
    <property type="entry name" value="NADPH OXIDASE"/>
    <property type="match status" value="1"/>
</dbReference>
<evidence type="ECO:0000256" key="4">
    <source>
        <dbReference type="ARBA" id="ARBA00005644"/>
    </source>
</evidence>
<evidence type="ECO:0000256" key="16">
    <source>
        <dbReference type="ARBA" id="ARBA00022989"/>
    </source>
</evidence>
<dbReference type="Gene3D" id="3.40.50.80">
    <property type="entry name" value="Nucleotide-binding domain of ferredoxin-NADP reductase (FNR) module"/>
    <property type="match status" value="1"/>
</dbReference>
<evidence type="ECO:0000256" key="5">
    <source>
        <dbReference type="ARBA" id="ARBA00012698"/>
    </source>
</evidence>
<dbReference type="Pfam" id="PF03098">
    <property type="entry name" value="An_peroxidase"/>
    <property type="match status" value="1"/>
</dbReference>
<dbReference type="CDD" id="cd00051">
    <property type="entry name" value="EFh"/>
    <property type="match status" value="2"/>
</dbReference>
<evidence type="ECO:0000256" key="2">
    <source>
        <dbReference type="ARBA" id="ARBA00004424"/>
    </source>
</evidence>
<reference evidence="26" key="1">
    <citation type="submission" date="2025-08" db="UniProtKB">
        <authorList>
            <consortium name="Ensembl"/>
        </authorList>
    </citation>
    <scope>IDENTIFICATION</scope>
</reference>
<feature type="domain" description="EF-hand" evidence="24">
    <location>
        <begin position="859"/>
        <end position="894"/>
    </location>
</feature>
<dbReference type="GO" id="GO:0042744">
    <property type="term" value="P:hydrogen peroxide catabolic process"/>
    <property type="evidence" value="ECO:0007669"/>
    <property type="project" value="UniProtKB-KW"/>
</dbReference>
<evidence type="ECO:0000256" key="21">
    <source>
        <dbReference type="ARBA" id="ARBA00047455"/>
    </source>
</evidence>
<keyword evidence="17" id="KW-0560">Oxidoreductase</keyword>
<evidence type="ECO:0000256" key="18">
    <source>
        <dbReference type="ARBA" id="ARBA00023136"/>
    </source>
</evidence>
<evidence type="ECO:0000256" key="13">
    <source>
        <dbReference type="ARBA" id="ARBA00022827"/>
    </source>
</evidence>
<dbReference type="SUPFAM" id="SSF47473">
    <property type="entry name" value="EF-hand"/>
    <property type="match status" value="1"/>
</dbReference>
<comment type="function">
    <text evidence="1">Generates hydrogen peroxide which is required for the activity of thyroid peroxidase/TPO and lactoperoxidase/LPO. Plays a role in thyroid hormones synthesis and lactoperoxidase-mediated antimicrobial defense at the surface of mucosa. May have its own peroxidase activity through its N-terminal peroxidase-like domain.</text>
</comment>
<dbReference type="SFLD" id="SFLDG01169">
    <property type="entry name" value="NADPH_oxidase_subgroup_(NOX)"/>
    <property type="match status" value="1"/>
</dbReference>
<dbReference type="PRINTS" id="PR00457">
    <property type="entry name" value="ANPEROXIDASE"/>
</dbReference>
<dbReference type="Pfam" id="PF08030">
    <property type="entry name" value="NAD_binding_6"/>
    <property type="match status" value="1"/>
</dbReference>
<evidence type="ECO:0000256" key="20">
    <source>
        <dbReference type="ARBA" id="ARBA00023324"/>
    </source>
</evidence>
<keyword evidence="13" id="KW-0274">FAD</keyword>
<dbReference type="GO" id="GO:0016324">
    <property type="term" value="C:apical plasma membrane"/>
    <property type="evidence" value="ECO:0007669"/>
    <property type="project" value="UniProtKB-SubCell"/>
</dbReference>
<keyword evidence="19" id="KW-0325">Glycoprotein</keyword>
<dbReference type="GO" id="GO:0020037">
    <property type="term" value="F:heme binding"/>
    <property type="evidence" value="ECO:0007669"/>
    <property type="project" value="InterPro"/>
</dbReference>
<dbReference type="InterPro" id="IPR018247">
    <property type="entry name" value="EF_Hand_1_Ca_BS"/>
</dbReference>
<dbReference type="CDD" id="cd06186">
    <property type="entry name" value="NOX_Duox_like_FAD_NADP"/>
    <property type="match status" value="1"/>
</dbReference>
<dbReference type="SUPFAM" id="SSF63380">
    <property type="entry name" value="Riboflavin synthase domain-like"/>
    <property type="match status" value="1"/>
</dbReference>
<dbReference type="InterPro" id="IPR013112">
    <property type="entry name" value="FAD-bd_8"/>
</dbReference>
<evidence type="ECO:0000256" key="6">
    <source>
        <dbReference type="ARBA" id="ARBA00022534"/>
    </source>
</evidence>
<comment type="similarity">
    <text evidence="4">In the N-terminal section; belongs to the peroxidase family.</text>
</comment>
<keyword evidence="15" id="KW-0521">NADP</keyword>
<evidence type="ECO:0000256" key="14">
    <source>
        <dbReference type="ARBA" id="ARBA00022837"/>
    </source>
</evidence>
<sequence>MFVQKDYGKISQYKYNIMEMLVSCIFVLLLTKWVRSLPGAQKSISWEVQRYDGWYNNLVHHRHGSAGARLLRLLPANYADGVYQALQEPRVPNARQLSNAVARGPSGLPSRRNTTVLAVFFGFYVLLDILEVEKPGCPAEFLNIHVPSGDFVFDPAGTGEVVLPFQRIHWVMDTGQSPNSPREQTNEVTGWLDGSSIYGPSHSWSDALRSFSGGKLASGPGGRLPRETDGKVPMWKALDPSTGQGGPQGIYDLGSAWGNENPFLQAESITWFRYHNHLATALAKAHPTWPDEDLFQHARKWVIATFQSIVLYEWLPTLLGRSVPEYKGYQQHLDPSLSPEFVAAAGQFLATMVPPGVYKRDSSCQFQGVPGPGGPFPAVRLCNSYWRRESIGPKQAEDVDNLLLGMSSQIAEREDNIVVEDLQDYWYGPLKYSRTDYVASWFQRGRDLGLPTYNQARERFGLEPLQNWSDLAPHLEQQVLQKVAALYANNTAGLELLPGGMLETDGSLFSAIILDQFVRLRDGDRFWFENTKNGLFTAEETRQIRNTTFRDVLAAVTGTDPTQLQPNVFVWSEGDPCPQLQQVTAQHLANCTPMMVLDYFEGSGAGFGIIIVVLCCLPLVTLFVAWIVAVLRKRDFKKLQKKQGSNVQREVTAMEWHGPKTDSSPVYIQLQADKVLKVLDGRGSVLRTISLKAHQRVEVILSSNKGNKALLLKSPKEYDLVLLFSEEAERSNFIGKLQDYLKESGLDLHISEMKEQSLMKWAVTQEQRKQILETFFRHLFAQVLEIDRSNAGELNFESSQKAKESLTCELSRAEFAEALGLKAHSMFVDSMFSLADKDSNGYISFREFLDILVVFMKGSPEEKSKLMFRMYDIDENGFLSKEEFLRMLRSFIEISNNCLSRDQAEQVTESMFRASGFQDRYELTWEDFHYMLRDHDSELRLTQLCIKGQWAGVLGVPEVLKQNLHNRVSFIKKKDHTLLAKPQNYTSPPVFARVNQYQLHLYTEAQRKKYERNKIQQKIQEFKRFVENYRRHIVCVVLFSAITAGVFAERAYYYGFASSSTGIAQTTFVGIIISRGSAASISFMYSYILLTMCRNLITVLRETFLNHYIPFDAAVDFHRWIAMAALIFSGHIVNIYIFSVTPLSVLSCLFSSIFVDDGSQLPQKYYWWFFQTIPGMTGVLLLVILAVMYVFATHHFRRVSFQGFWITHHLYVLLYILVIIHGSYALIQQPRFYIYFIIPALIYSADKLLSLSRKKVEISVVKAELLPSDVTHLRFQRPLDFDYKSGQWVRIACVALGTTEYHPFTLTSAPHEDTLSLHIRAVGPWTTRLRELYSPESLALIGKLPKLYLDGPFGEGHQEWNKFEVSVLVGGGIGVTPFASILKDLVFKSSINSKVLCKKIYFIWVTRTQRQFEWLADIIREVEEADRNDLVSVHIYITQLAEKFDLRTTMLYICERHFQKVLNKSLFTGLRSITHFGRPPFIPFFNSLQEVHPEVQKIGVFSCGPPGMTKSVEKACQQLNKKDQTYFAHHYENF</sequence>
<organism evidence="26 27">
    <name type="scientific">Accipiter nisus</name>
    <name type="common">Eurasian sparrowhawk</name>
    <dbReference type="NCBI Taxonomy" id="211598"/>
    <lineage>
        <taxon>Eukaryota</taxon>
        <taxon>Metazoa</taxon>
        <taxon>Chordata</taxon>
        <taxon>Craniata</taxon>
        <taxon>Vertebrata</taxon>
        <taxon>Euteleostomi</taxon>
        <taxon>Archelosauria</taxon>
        <taxon>Archosauria</taxon>
        <taxon>Dinosauria</taxon>
        <taxon>Saurischia</taxon>
        <taxon>Theropoda</taxon>
        <taxon>Coelurosauria</taxon>
        <taxon>Aves</taxon>
        <taxon>Neognathae</taxon>
        <taxon>Neoaves</taxon>
        <taxon>Telluraves</taxon>
        <taxon>Accipitrimorphae</taxon>
        <taxon>Accipitriformes</taxon>
        <taxon>Accipitridae</taxon>
        <taxon>Accipitrinae</taxon>
        <taxon>Accipiter</taxon>
    </lineage>
</organism>
<dbReference type="Pfam" id="PF01794">
    <property type="entry name" value="Ferric_reduct"/>
    <property type="match status" value="1"/>
</dbReference>
<keyword evidence="9 23" id="KW-0812">Transmembrane</keyword>
<dbReference type="InterPro" id="IPR019791">
    <property type="entry name" value="Haem_peroxidase_animal"/>
</dbReference>
<evidence type="ECO:0000256" key="15">
    <source>
        <dbReference type="ARBA" id="ARBA00022857"/>
    </source>
</evidence>
<keyword evidence="12" id="KW-0677">Repeat</keyword>
<feature type="transmembrane region" description="Helical" evidence="23">
    <location>
        <begin position="1204"/>
        <end position="1226"/>
    </location>
</feature>
<evidence type="ECO:0000256" key="3">
    <source>
        <dbReference type="ARBA" id="ARBA00005197"/>
    </source>
</evidence>
<evidence type="ECO:0000256" key="7">
    <source>
        <dbReference type="ARBA" id="ARBA00022559"/>
    </source>
</evidence>
<keyword evidence="18 23" id="KW-0472">Membrane</keyword>
<dbReference type="SMART" id="SM00054">
    <property type="entry name" value="EFh"/>
    <property type="match status" value="2"/>
</dbReference>
<evidence type="ECO:0000256" key="17">
    <source>
        <dbReference type="ARBA" id="ARBA00023002"/>
    </source>
</evidence>
<keyword evidence="6" id="KW-0893">Thyroid hormones biosynthesis</keyword>
<evidence type="ECO:0000256" key="23">
    <source>
        <dbReference type="SAM" id="Phobius"/>
    </source>
</evidence>
<dbReference type="InterPro" id="IPR013121">
    <property type="entry name" value="Fe_red_NAD-bd_6"/>
</dbReference>
<comment type="subcellular location">
    <subcellularLocation>
        <location evidence="2">Apical cell membrane</location>
        <topology evidence="2">Multi-pass membrane protein</topology>
    </subcellularLocation>
</comment>
<dbReference type="InterPro" id="IPR037120">
    <property type="entry name" value="Haem_peroxidase_sf_animal"/>
</dbReference>
<keyword evidence="27" id="KW-1185">Reference proteome</keyword>
<feature type="domain" description="EF-hand" evidence="24">
    <location>
        <begin position="823"/>
        <end position="858"/>
    </location>
</feature>
<dbReference type="FunFam" id="1.10.238.10:FF:000095">
    <property type="entry name" value="dual oxidase 2"/>
    <property type="match status" value="1"/>
</dbReference>
<proteinExistence type="inferred from homology"/>
<dbReference type="PROSITE" id="PS50292">
    <property type="entry name" value="PEROXIDASE_3"/>
    <property type="match status" value="1"/>
</dbReference>
<dbReference type="FunFam" id="1.10.640.10:FF:000004">
    <property type="entry name" value="Dual oxidase 2"/>
    <property type="match status" value="1"/>
</dbReference>
<dbReference type="Pfam" id="PF13202">
    <property type="entry name" value="EF-hand_5"/>
    <property type="match status" value="1"/>
</dbReference>
<evidence type="ECO:0000259" key="25">
    <source>
        <dbReference type="PROSITE" id="PS51384"/>
    </source>
</evidence>
<dbReference type="EC" id="1.6.3.1" evidence="5"/>
<keyword evidence="10" id="KW-0479">Metal-binding</keyword>
<dbReference type="Gene3D" id="2.40.30.10">
    <property type="entry name" value="Translation factors"/>
    <property type="match status" value="1"/>
</dbReference>
<dbReference type="SFLD" id="SFLDS00052">
    <property type="entry name" value="Ferric_Reductase_Domain"/>
    <property type="match status" value="1"/>
</dbReference>
<protein>
    <recommendedName>
        <fullName evidence="5">NAD(P)H oxidase (H2O2-forming)</fullName>
        <ecNumber evidence="5">1.6.3.1</ecNumber>
    </recommendedName>
</protein>
<dbReference type="GO" id="GO:0016174">
    <property type="term" value="F:NAD(P)H oxidase H2O2-forming activity"/>
    <property type="evidence" value="ECO:0007669"/>
    <property type="project" value="UniProtKB-EC"/>
</dbReference>